<proteinExistence type="inferred from homology"/>
<comment type="caution">
    <text evidence="5">The sequence shown here is derived from an EMBL/GenBank/DDBJ whole genome shotgun (WGS) entry which is preliminary data.</text>
</comment>
<evidence type="ECO:0000259" key="3">
    <source>
        <dbReference type="Pfam" id="PF10079"/>
    </source>
</evidence>
<evidence type="ECO:0000256" key="1">
    <source>
        <dbReference type="ARBA" id="ARBA00022598"/>
    </source>
</evidence>
<feature type="domain" description="Bacillithiol biosynthesis BshC C-terminal coiled-coil" evidence="4">
    <location>
        <begin position="385"/>
        <end position="543"/>
    </location>
</feature>
<dbReference type="AlphaFoldDB" id="A0A920CQC8"/>
<dbReference type="EC" id="6.-.-.-" evidence="2"/>
<dbReference type="RefSeq" id="WP_212980089.1">
    <property type="nucleotide sequence ID" value="NZ_AP025343.1"/>
</dbReference>
<protein>
    <recommendedName>
        <fullName evidence="2">Putative cysteine ligase BshC</fullName>
        <ecNumber evidence="2">6.-.-.-</ecNumber>
    </recommendedName>
</protein>
<feature type="domain" description="Bacillithiol biosynthesis BshC N-terminal Rossmann-like" evidence="3">
    <location>
        <begin position="7"/>
        <end position="383"/>
    </location>
</feature>
<dbReference type="HAMAP" id="MF_01867">
    <property type="entry name" value="BshC"/>
    <property type="match status" value="1"/>
</dbReference>
<dbReference type="Pfam" id="PF24850">
    <property type="entry name" value="CC_BshC"/>
    <property type="match status" value="1"/>
</dbReference>
<evidence type="ECO:0000259" key="4">
    <source>
        <dbReference type="Pfam" id="PF24850"/>
    </source>
</evidence>
<keyword evidence="6" id="KW-1185">Reference proteome</keyword>
<keyword evidence="1 2" id="KW-0436">Ligase</keyword>
<dbReference type="EMBL" id="BORT01000024">
    <property type="protein sequence ID" value="GIO49676.1"/>
    <property type="molecule type" value="Genomic_DNA"/>
</dbReference>
<dbReference type="PIRSF" id="PIRSF012535">
    <property type="entry name" value="UCP012535"/>
    <property type="match status" value="1"/>
</dbReference>
<evidence type="ECO:0000313" key="6">
    <source>
        <dbReference type="Proteomes" id="UP000682811"/>
    </source>
</evidence>
<evidence type="ECO:0000313" key="5">
    <source>
        <dbReference type="EMBL" id="GIO49676.1"/>
    </source>
</evidence>
<dbReference type="InterPro" id="IPR011199">
    <property type="entry name" value="Bacillithiol_biosynth_BshC"/>
</dbReference>
<sequence length="544" mass="62097">MNVVSDSLKSGSALADDYINHFARVQELYEADFREEAAWGSRLKWLDESEETRVGRKELVSCLRKYNKRHNDHQEVHKSLDLLEQTGTLAVVGGQQSGLFTGSLLVVYKALTIILAAKEAQEKLQRPVVPVFWIAGEDHDWDEVNHTYVMTPELEIAKIKMDAAPGPKGPVSNTPVTSEQWRKALDQLAVMLPDSANKPEIVELLHQSAKESDNLSDAFAKLLGRLFGEMGLILLDSADPGLRKLEISVFKRMIEHNDELGQTYQSAAARITGKGYQLQADVSAESANLFYIYQGNRLLLQKQNGNFTDRKGAVRFSKEELYHELESHPERFSNNVLTRPLMQESLLPVLCTVLGQGEISYWAITKDAFPVLGLQIPILLPRMSFTLVSGTLRKYMDHFGLSFQDVQHRYEEKRQNWLNAQADLHIETRFEETREAFAKLYGPLIHELGTIQPGLIPLGEKNMGKILEQVSYLERKTKQALEQQHEAALRRWEHIYVSLFPMGKPQERVYNIFYYINRYGFGWIGEILGSCTRYTAEHQIIEMQ</sequence>
<comment type="function">
    <text evidence="2">Involved in bacillithiol (BSH) biosynthesis. May catalyze the last step of the pathway, the addition of cysteine to glucosamine malate (GlcN-Mal) to generate BSH.</text>
</comment>
<evidence type="ECO:0000256" key="2">
    <source>
        <dbReference type="HAMAP-Rule" id="MF_01867"/>
    </source>
</evidence>
<dbReference type="NCBIfam" id="TIGR03998">
    <property type="entry name" value="thiol_BshC"/>
    <property type="match status" value="1"/>
</dbReference>
<dbReference type="InterPro" id="IPR055398">
    <property type="entry name" value="Rossmann-like_BshC"/>
</dbReference>
<gene>
    <name evidence="2 5" type="primary">bshC</name>
    <name evidence="5" type="ORF">J34TS1_44410</name>
</gene>
<name>A0A920CQC8_9BACL</name>
<dbReference type="Proteomes" id="UP000682811">
    <property type="component" value="Unassembled WGS sequence"/>
</dbReference>
<accession>A0A920CQC8</accession>
<dbReference type="GO" id="GO:0016874">
    <property type="term" value="F:ligase activity"/>
    <property type="evidence" value="ECO:0007669"/>
    <property type="project" value="UniProtKB-UniRule"/>
</dbReference>
<dbReference type="Pfam" id="PF10079">
    <property type="entry name" value="Rossmann-like_BshC"/>
    <property type="match status" value="1"/>
</dbReference>
<comment type="similarity">
    <text evidence="2">Belongs to the BshC family.</text>
</comment>
<reference evidence="5 6" key="1">
    <citation type="submission" date="2021-03" db="EMBL/GenBank/DDBJ databases">
        <title>Antimicrobial resistance genes in bacteria isolated from Japanese honey, and their potential for conferring macrolide and lincosamide resistance in the American foulbrood pathogen Paenibacillus larvae.</title>
        <authorList>
            <person name="Okamoto M."/>
            <person name="Kumagai M."/>
            <person name="Kanamori H."/>
            <person name="Takamatsu D."/>
        </authorList>
    </citation>
    <scope>NUCLEOTIDE SEQUENCE [LARGE SCALE GENOMIC DNA]</scope>
    <source>
        <strain evidence="5 6">J34TS1</strain>
    </source>
</reference>
<organism evidence="5 6">
    <name type="scientific">Paenibacillus azoreducens</name>
    <dbReference type="NCBI Taxonomy" id="116718"/>
    <lineage>
        <taxon>Bacteria</taxon>
        <taxon>Bacillati</taxon>
        <taxon>Bacillota</taxon>
        <taxon>Bacilli</taxon>
        <taxon>Bacillales</taxon>
        <taxon>Paenibacillaceae</taxon>
        <taxon>Paenibacillus</taxon>
    </lineage>
</organism>
<dbReference type="InterPro" id="IPR055399">
    <property type="entry name" value="CC_BshC"/>
</dbReference>